<feature type="compositionally biased region" description="Polar residues" evidence="1">
    <location>
        <begin position="101"/>
        <end position="111"/>
    </location>
</feature>
<keyword evidence="3" id="KW-1185">Reference proteome</keyword>
<protein>
    <submittedName>
        <fullName evidence="2">Uncharacterized protein</fullName>
    </submittedName>
</protein>
<evidence type="ECO:0000256" key="1">
    <source>
        <dbReference type="SAM" id="MobiDB-lite"/>
    </source>
</evidence>
<dbReference type="Proteomes" id="UP001202961">
    <property type="component" value="Unassembled WGS sequence"/>
</dbReference>
<organism evidence="2 3">
    <name type="scientific">Aporhodopirellula aestuarii</name>
    <dbReference type="NCBI Taxonomy" id="2950107"/>
    <lineage>
        <taxon>Bacteria</taxon>
        <taxon>Pseudomonadati</taxon>
        <taxon>Planctomycetota</taxon>
        <taxon>Planctomycetia</taxon>
        <taxon>Pirellulales</taxon>
        <taxon>Pirellulaceae</taxon>
        <taxon>Aporhodopirellula</taxon>
    </lineage>
</organism>
<name>A0ABT0UC69_9BACT</name>
<dbReference type="EMBL" id="JAMQBK010000085">
    <property type="protein sequence ID" value="MCM2374446.1"/>
    <property type="molecule type" value="Genomic_DNA"/>
</dbReference>
<proteinExistence type="predicted"/>
<evidence type="ECO:0000313" key="2">
    <source>
        <dbReference type="EMBL" id="MCM2374446.1"/>
    </source>
</evidence>
<comment type="caution">
    <text evidence="2">The sequence shown here is derived from an EMBL/GenBank/DDBJ whole genome shotgun (WGS) entry which is preliminary data.</text>
</comment>
<dbReference type="RefSeq" id="WP_250932337.1">
    <property type="nucleotide sequence ID" value="NZ_JAMQBK010000085.1"/>
</dbReference>
<gene>
    <name evidence="2" type="ORF">NB063_27825</name>
</gene>
<evidence type="ECO:0000313" key="3">
    <source>
        <dbReference type="Proteomes" id="UP001202961"/>
    </source>
</evidence>
<feature type="region of interest" description="Disordered" evidence="1">
    <location>
        <begin position="92"/>
        <end position="111"/>
    </location>
</feature>
<accession>A0ABT0UC69</accession>
<reference evidence="2 3" key="1">
    <citation type="journal article" date="2022" name="Syst. Appl. Microbiol.">
        <title>Rhodopirellula aestuarii sp. nov., a novel member of the genus Rhodopirellula isolated from brackish sediments collected in the Tagus River estuary, Portugal.</title>
        <authorList>
            <person name="Vitorino I.R."/>
            <person name="Klimek D."/>
            <person name="Calusinska M."/>
            <person name="Lobo-da-Cunha A."/>
            <person name="Vasconcelos V."/>
            <person name="Lage O.M."/>
        </authorList>
    </citation>
    <scope>NUCLEOTIDE SEQUENCE [LARGE SCALE GENOMIC DNA]</scope>
    <source>
        <strain evidence="2 3">ICT_H3.1</strain>
    </source>
</reference>
<sequence>MKRLEREATWHRITGQKPDPKLSFFDYATDPDFFDQLAKERTWTTELYDAVSELRQQRRVYQTAIGKRLFHTSLCRLTSIACEPHGTEKFEEDGKRRFDNSGMNQTPQTDQPISLRDGILTWLQFAGADQGTASRRTLLLAQSHLTLLRDLPVSVPKPVVRPDGHEKLSRELDEKMKTQTVRSLRHAMQGEFIRQELILDSLRTLEQVSEMAPAET</sequence>